<dbReference type="SMART" id="SM00380">
    <property type="entry name" value="AP2"/>
    <property type="match status" value="1"/>
</dbReference>
<dbReference type="CDD" id="cd00018">
    <property type="entry name" value="AP2"/>
    <property type="match status" value="1"/>
</dbReference>
<dbReference type="GO" id="GO:0005634">
    <property type="term" value="C:nucleus"/>
    <property type="evidence" value="ECO:0007669"/>
    <property type="project" value="UniProtKB-SubCell"/>
</dbReference>
<evidence type="ECO:0000259" key="7">
    <source>
        <dbReference type="PROSITE" id="PS51032"/>
    </source>
</evidence>
<dbReference type="PROSITE" id="PS51032">
    <property type="entry name" value="AP2_ERF"/>
    <property type="match status" value="1"/>
</dbReference>
<proteinExistence type="inferred from homology"/>
<evidence type="ECO:0000256" key="4">
    <source>
        <dbReference type="ARBA" id="ARBA00023163"/>
    </source>
</evidence>
<comment type="caution">
    <text evidence="8">The sequence shown here is derived from an EMBL/GenBank/DDBJ whole genome shotgun (WGS) entry which is preliminary data.</text>
</comment>
<dbReference type="Gene3D" id="3.30.730.10">
    <property type="entry name" value="AP2/ERF domain"/>
    <property type="match status" value="1"/>
</dbReference>
<dbReference type="InterPro" id="IPR016177">
    <property type="entry name" value="DNA-bd_dom_sf"/>
</dbReference>
<dbReference type="AlphaFoldDB" id="A0A2P6PG05"/>
<dbReference type="EMBL" id="PDCK01000045">
    <property type="protein sequence ID" value="PRQ20857.1"/>
    <property type="molecule type" value="Genomic_DNA"/>
</dbReference>
<dbReference type="GO" id="GO:0003700">
    <property type="term" value="F:DNA-binding transcription factor activity"/>
    <property type="evidence" value="ECO:0007669"/>
    <property type="project" value="InterPro"/>
</dbReference>
<organism evidence="8 9">
    <name type="scientific">Rosa chinensis</name>
    <name type="common">China rose</name>
    <dbReference type="NCBI Taxonomy" id="74649"/>
    <lineage>
        <taxon>Eukaryota</taxon>
        <taxon>Viridiplantae</taxon>
        <taxon>Streptophyta</taxon>
        <taxon>Embryophyta</taxon>
        <taxon>Tracheophyta</taxon>
        <taxon>Spermatophyta</taxon>
        <taxon>Magnoliopsida</taxon>
        <taxon>eudicotyledons</taxon>
        <taxon>Gunneridae</taxon>
        <taxon>Pentapetalae</taxon>
        <taxon>rosids</taxon>
        <taxon>fabids</taxon>
        <taxon>Rosales</taxon>
        <taxon>Rosaceae</taxon>
        <taxon>Rosoideae</taxon>
        <taxon>Rosoideae incertae sedis</taxon>
        <taxon>Rosa</taxon>
    </lineage>
</organism>
<evidence type="ECO:0000313" key="8">
    <source>
        <dbReference type="EMBL" id="PRQ20857.1"/>
    </source>
</evidence>
<gene>
    <name evidence="8" type="ORF">RchiOBHm_Chr7g0232691</name>
</gene>
<protein>
    <submittedName>
        <fullName evidence="8">Putative transcription factor AP2-EREBP family</fullName>
    </submittedName>
</protein>
<comment type="similarity">
    <text evidence="6">Belongs to the AP2/ERF transcription factor family. ERF subfamily.</text>
</comment>
<dbReference type="Gramene" id="PRQ20857">
    <property type="protein sequence ID" value="PRQ20857"/>
    <property type="gene ID" value="RchiOBHm_Chr7g0232691"/>
</dbReference>
<sequence>MIHFCEVQTFYYYSCRMVLEMEEDLSSTVSNAGTTTRRKRTYQAEASISSITGFLVQESKRLSHGSSNLSTNAKFKGVVLQQIGHWGAQIYAIHNRVWLGTFNSEVDAAMSYDSAAIKLRNGECPKELCMDQGH</sequence>
<evidence type="ECO:0000256" key="1">
    <source>
        <dbReference type="ARBA" id="ARBA00004123"/>
    </source>
</evidence>
<dbReference type="InterPro" id="IPR044808">
    <property type="entry name" value="ERF_plant"/>
</dbReference>
<reference evidence="8 9" key="1">
    <citation type="journal article" date="2018" name="Nat. Genet.">
        <title>The Rosa genome provides new insights in the design of modern roses.</title>
        <authorList>
            <person name="Bendahmane M."/>
        </authorList>
    </citation>
    <scope>NUCLEOTIDE SEQUENCE [LARGE SCALE GENOMIC DNA]</scope>
    <source>
        <strain evidence="9">cv. Old Blush</strain>
    </source>
</reference>
<keyword evidence="5" id="KW-0539">Nucleus</keyword>
<keyword evidence="4" id="KW-0804">Transcription</keyword>
<name>A0A2P6PG05_ROSCH</name>
<dbReference type="SUPFAM" id="SSF54171">
    <property type="entry name" value="DNA-binding domain"/>
    <property type="match status" value="1"/>
</dbReference>
<evidence type="ECO:0000313" key="9">
    <source>
        <dbReference type="Proteomes" id="UP000238479"/>
    </source>
</evidence>
<dbReference type="InterPro" id="IPR036955">
    <property type="entry name" value="AP2/ERF_dom_sf"/>
</dbReference>
<keyword evidence="2" id="KW-0805">Transcription regulation</keyword>
<dbReference type="InterPro" id="IPR001471">
    <property type="entry name" value="AP2/ERF_dom"/>
</dbReference>
<evidence type="ECO:0000256" key="2">
    <source>
        <dbReference type="ARBA" id="ARBA00023015"/>
    </source>
</evidence>
<feature type="domain" description="AP2/ERF" evidence="7">
    <location>
        <begin position="74"/>
        <end position="131"/>
    </location>
</feature>
<dbReference type="STRING" id="74649.A0A2P6PG05"/>
<accession>A0A2P6PG05</accession>
<dbReference type="Proteomes" id="UP000238479">
    <property type="component" value="Chromosome 7"/>
</dbReference>
<dbReference type="GO" id="GO:0003677">
    <property type="term" value="F:DNA binding"/>
    <property type="evidence" value="ECO:0007669"/>
    <property type="project" value="UniProtKB-KW"/>
</dbReference>
<keyword evidence="9" id="KW-1185">Reference proteome</keyword>
<dbReference type="GO" id="GO:0009873">
    <property type="term" value="P:ethylene-activated signaling pathway"/>
    <property type="evidence" value="ECO:0007669"/>
    <property type="project" value="InterPro"/>
</dbReference>
<keyword evidence="3" id="KW-0238">DNA-binding</keyword>
<evidence type="ECO:0000256" key="6">
    <source>
        <dbReference type="ARBA" id="ARBA00024343"/>
    </source>
</evidence>
<evidence type="ECO:0000256" key="3">
    <source>
        <dbReference type="ARBA" id="ARBA00023125"/>
    </source>
</evidence>
<comment type="subcellular location">
    <subcellularLocation>
        <location evidence="1">Nucleus</location>
    </subcellularLocation>
</comment>
<evidence type="ECO:0000256" key="5">
    <source>
        <dbReference type="ARBA" id="ARBA00023242"/>
    </source>
</evidence>
<dbReference type="PANTHER" id="PTHR31190">
    <property type="entry name" value="DNA-BINDING DOMAIN"/>
    <property type="match status" value="1"/>
</dbReference>